<name>A0A3Q2WYC8_HAPBU</name>
<dbReference type="GO" id="GO:0005886">
    <property type="term" value="C:plasma membrane"/>
    <property type="evidence" value="ECO:0007669"/>
    <property type="project" value="InterPro"/>
</dbReference>
<dbReference type="Gene3D" id="2.30.30.40">
    <property type="entry name" value="SH3 Domains"/>
    <property type="match status" value="1"/>
</dbReference>
<dbReference type="RefSeq" id="XP_005923316.1">
    <property type="nucleotide sequence ID" value="XM_005923254.3"/>
</dbReference>
<dbReference type="GeneTree" id="ENSGT00530000063460"/>
<dbReference type="PANTHER" id="PTHR16830:SF20">
    <property type="entry name" value="SI:CH211-188C16.1-RELATED"/>
    <property type="match status" value="1"/>
</dbReference>
<dbReference type="InterPro" id="IPR029294">
    <property type="entry name" value="hSH3"/>
</dbReference>
<feature type="region of interest" description="Disordered" evidence="2">
    <location>
        <begin position="818"/>
        <end position="888"/>
    </location>
</feature>
<evidence type="ECO:0000259" key="3">
    <source>
        <dbReference type="Pfam" id="PF14603"/>
    </source>
</evidence>
<evidence type="ECO:0000256" key="1">
    <source>
        <dbReference type="ARBA" id="ARBA00022553"/>
    </source>
</evidence>
<feature type="domain" description="Helically-extended SH3" evidence="3">
    <location>
        <begin position="720"/>
        <end position="786"/>
    </location>
</feature>
<feature type="compositionally biased region" description="Basic and acidic residues" evidence="2">
    <location>
        <begin position="659"/>
        <end position="719"/>
    </location>
</feature>
<feature type="compositionally biased region" description="Low complexity" evidence="2">
    <location>
        <begin position="299"/>
        <end position="309"/>
    </location>
</feature>
<dbReference type="Proteomes" id="UP000264840">
    <property type="component" value="Unplaced"/>
</dbReference>
<dbReference type="SUPFAM" id="SSF50044">
    <property type="entry name" value="SH3-domain"/>
    <property type="match status" value="1"/>
</dbReference>
<dbReference type="PANTHER" id="PTHR16830">
    <property type="entry name" value="SH2 CONTAINING ADAPTOR PRAM-1 RELATED"/>
    <property type="match status" value="1"/>
</dbReference>
<feature type="compositionally biased region" description="Pro residues" evidence="2">
    <location>
        <begin position="464"/>
        <end position="476"/>
    </location>
</feature>
<feature type="compositionally biased region" description="Basic and acidic residues" evidence="2">
    <location>
        <begin position="879"/>
        <end position="888"/>
    </location>
</feature>
<dbReference type="Ensembl" id="ENSHBUT00000023699.1">
    <property type="protein sequence ID" value="ENSHBUP00000015425.1"/>
    <property type="gene ID" value="ENSHBUG00000001155.1"/>
</dbReference>
<feature type="compositionally biased region" description="Low complexity" evidence="2">
    <location>
        <begin position="410"/>
        <end position="420"/>
    </location>
</feature>
<dbReference type="OMA" id="RTFSMPD"/>
<feature type="compositionally biased region" description="Basic and acidic residues" evidence="2">
    <location>
        <begin position="109"/>
        <end position="130"/>
    </location>
</feature>
<dbReference type="Ensembl" id="ENSHBUT00000023661.1">
    <property type="protein sequence ID" value="ENSHBUP00000031552.1"/>
    <property type="gene ID" value="ENSHBUG00000001155.1"/>
</dbReference>
<dbReference type="Pfam" id="PF14603">
    <property type="entry name" value="hSH3"/>
    <property type="match status" value="1"/>
</dbReference>
<feature type="compositionally biased region" description="Acidic residues" evidence="2">
    <location>
        <begin position="831"/>
        <end position="845"/>
    </location>
</feature>
<evidence type="ECO:0000256" key="2">
    <source>
        <dbReference type="SAM" id="MobiDB-lite"/>
    </source>
</evidence>
<keyword evidence="5" id="KW-1185">Reference proteome</keyword>
<evidence type="ECO:0000313" key="4">
    <source>
        <dbReference type="Ensembl" id="ENSHBUP00000031552.1"/>
    </source>
</evidence>
<feature type="compositionally biased region" description="Basic residues" evidence="2">
    <location>
        <begin position="633"/>
        <end position="644"/>
    </location>
</feature>
<organism evidence="4 5">
    <name type="scientific">Haplochromis burtoni</name>
    <name type="common">Burton's mouthbrooder</name>
    <name type="synonym">Chromis burtoni</name>
    <dbReference type="NCBI Taxonomy" id="8153"/>
    <lineage>
        <taxon>Eukaryota</taxon>
        <taxon>Metazoa</taxon>
        <taxon>Chordata</taxon>
        <taxon>Craniata</taxon>
        <taxon>Vertebrata</taxon>
        <taxon>Euteleostomi</taxon>
        <taxon>Actinopterygii</taxon>
        <taxon>Neopterygii</taxon>
        <taxon>Teleostei</taxon>
        <taxon>Neoteleostei</taxon>
        <taxon>Acanthomorphata</taxon>
        <taxon>Ovalentaria</taxon>
        <taxon>Cichlomorphae</taxon>
        <taxon>Cichliformes</taxon>
        <taxon>Cichlidae</taxon>
        <taxon>African cichlids</taxon>
        <taxon>Pseudocrenilabrinae</taxon>
        <taxon>Haplochromini</taxon>
        <taxon>Haplochromis</taxon>
    </lineage>
</organism>
<dbReference type="InterPro" id="IPR043443">
    <property type="entry name" value="FYB1/2-like"/>
</dbReference>
<feature type="compositionally biased region" description="Polar residues" evidence="2">
    <location>
        <begin position="479"/>
        <end position="489"/>
    </location>
</feature>
<dbReference type="GeneID" id="102311353"/>
<dbReference type="GO" id="GO:0007229">
    <property type="term" value="P:integrin-mediated signaling pathway"/>
    <property type="evidence" value="ECO:0007669"/>
    <property type="project" value="InterPro"/>
</dbReference>
<feature type="compositionally biased region" description="Basic and acidic residues" evidence="2">
    <location>
        <begin position="81"/>
        <end position="99"/>
    </location>
</feature>
<dbReference type="FunFam" id="2.30.30.40:FF:000307">
    <property type="entry name" value="Predicted protein"/>
    <property type="match status" value="1"/>
</dbReference>
<feature type="region of interest" description="Disordered" evidence="2">
    <location>
        <begin position="552"/>
        <end position="719"/>
    </location>
</feature>
<dbReference type="RefSeq" id="XP_005923315.1">
    <property type="nucleotide sequence ID" value="XM_005923253.3"/>
</dbReference>
<feature type="region of interest" description="Disordered" evidence="2">
    <location>
        <begin position="31"/>
        <end position="55"/>
    </location>
</feature>
<dbReference type="GO" id="GO:0072659">
    <property type="term" value="P:protein localization to plasma membrane"/>
    <property type="evidence" value="ECO:0007669"/>
    <property type="project" value="TreeGrafter"/>
</dbReference>
<evidence type="ECO:0000313" key="5">
    <source>
        <dbReference type="Proteomes" id="UP000264840"/>
    </source>
</evidence>
<feature type="region of interest" description="Disordered" evidence="2">
    <location>
        <begin position="81"/>
        <end position="378"/>
    </location>
</feature>
<protein>
    <submittedName>
        <fullName evidence="4">Protein PRRC2C-like</fullName>
    </submittedName>
</protein>
<accession>A0A3Q2WYC8</accession>
<feature type="region of interest" description="Disordered" evidence="2">
    <location>
        <begin position="398"/>
        <end position="490"/>
    </location>
</feature>
<keyword evidence="1" id="KW-0597">Phosphoprotein</keyword>
<dbReference type="GO" id="GO:0050852">
    <property type="term" value="P:T cell receptor signaling pathway"/>
    <property type="evidence" value="ECO:0007669"/>
    <property type="project" value="TreeGrafter"/>
</dbReference>
<proteinExistence type="predicted"/>
<sequence>MEQEEQIDFQAVRAKFQQEEFILKKPKIKPVLPEKPKVVSPPQSPSHYLPSGARPSLLTTINENLERKTLFAPRVVFKDDPKESKKPLIDKKDKSEGKRKGGKHKTLKGSRENLLKDSVDQKKVNKKDKTLPSVVPVTQKESTAELVPAAPPPKVTTEKKKPFNLFKKSKRDSVSISADPILDTPSSDIAGLAPLLPVPSESGGETIPNSTSEPHLPDNPTLPDHSADVEMSPTSTTLESFAFNLPPPLIPESPPPEIPILTSEIPPEIENPTLPVSSQDEAITSPPSVSPPLPPSCVISGSPSLVSSPSPSPPEPEITSEIGKDDIYITAVEKLPSLATNPPSVPPSPKPERPVSALSALERAEDMSPGKRTPPGDQRIFNALQNARKKTNSPLICDIHSYSVTPPPEESSQCQSPTESLPELPPIDYEDRTGNAVPSKPAQVNGIDHRQPSPLLQEITEGPDPVPEAIPPPPPKMTISDNGLLNSSVEEPAIPNSANLSEFIPPPVMGVNDIPAPLEFSETYTPDVPEVDNVASGIPIPELQGSELEYEMYPGADVPDGYDPPKAHSNVPQTEIHTETPYGDISQNNPLPESSHALGQDLQQASEPQPEDDVYQNTENAYEYIATPDGDKKKVKTKVKKRKEPKNPYVESMPVTVQEKTKTLRFGKSEKKAAAEGPDEKELKKKEKQRLEKEKKELKEKQEREKKEQKEREKRENEMKKKFKITGQEDALYQARVVVTAKGRKTDLPVKAGDTISIIRTANCPKGKWLARDSTNSYGYVAVDHVELDIKEMLELGRKTHPGSNNNFIEPDGARMISHDSNHYQLPGESFTDDSEEWSGDDDEPPSGSPSTQAVLGHTRTFSMPDVGNKDLSVNHQHSHSDMGHDSSHNQALQRLSTFFHSQKNVEPAASSTDEPVMSYTAGSVNAAQEANHTPEAVSAGDTDFVPDTLILPPPVMYADGVE</sequence>
<feature type="compositionally biased region" description="Low complexity" evidence="2">
    <location>
        <begin position="259"/>
        <end position="270"/>
    </location>
</feature>
<dbReference type="STRING" id="8153.ENSHBUP00000015425"/>
<reference evidence="4" key="1">
    <citation type="submission" date="2025-05" db="UniProtKB">
        <authorList>
            <consortium name="Ensembl"/>
        </authorList>
    </citation>
    <scope>IDENTIFICATION</scope>
</reference>
<feature type="compositionally biased region" description="Pro residues" evidence="2">
    <location>
        <begin position="245"/>
        <end position="258"/>
    </location>
</feature>
<dbReference type="InterPro" id="IPR036028">
    <property type="entry name" value="SH3-like_dom_sf"/>
</dbReference>
<dbReference type="AlphaFoldDB" id="A0A3Q2WYC8"/>
<dbReference type="RefSeq" id="XP_042077296.1">
    <property type="nucleotide sequence ID" value="XM_042221362.1"/>
</dbReference>